<gene>
    <name evidence="1" type="ORF">ACFO4O_15345</name>
</gene>
<proteinExistence type="predicted"/>
<evidence type="ECO:0000313" key="2">
    <source>
        <dbReference type="Proteomes" id="UP001595897"/>
    </source>
</evidence>
<reference evidence="2" key="1">
    <citation type="journal article" date="2019" name="Int. J. Syst. Evol. Microbiol.">
        <title>The Global Catalogue of Microorganisms (GCM) 10K type strain sequencing project: providing services to taxonomists for standard genome sequencing and annotation.</title>
        <authorList>
            <consortium name="The Broad Institute Genomics Platform"/>
            <consortium name="The Broad Institute Genome Sequencing Center for Infectious Disease"/>
            <person name="Wu L."/>
            <person name="Ma J."/>
        </authorList>
    </citation>
    <scope>NUCLEOTIDE SEQUENCE [LARGE SCALE GENOMIC DNA]</scope>
    <source>
        <strain evidence="2">KACC 12507</strain>
    </source>
</reference>
<keyword evidence="2" id="KW-1185">Reference proteome</keyword>
<evidence type="ECO:0000313" key="1">
    <source>
        <dbReference type="EMBL" id="MFC4701535.1"/>
    </source>
</evidence>
<dbReference type="EMBL" id="JBHSGU010000017">
    <property type="protein sequence ID" value="MFC4701535.1"/>
    <property type="molecule type" value="Genomic_DNA"/>
</dbReference>
<dbReference type="Proteomes" id="UP001595897">
    <property type="component" value="Unassembled WGS sequence"/>
</dbReference>
<accession>A0ABV9LYZ8</accession>
<protein>
    <submittedName>
        <fullName evidence="1">Uncharacterized protein</fullName>
    </submittedName>
</protein>
<name>A0ABV9LYZ8_9ALTE</name>
<sequence>MVKLLVGVGEWETEEELTMKYAFPLVLWQTEDNWNVQAVNASESPWNTEVIGKMLDRTTALENRFIKDVFHITDHIVLEDKEILGYFGK</sequence>
<organism evidence="1 2">
    <name type="scientific">Glaciecola siphonariae</name>
    <dbReference type="NCBI Taxonomy" id="521012"/>
    <lineage>
        <taxon>Bacteria</taxon>
        <taxon>Pseudomonadati</taxon>
        <taxon>Pseudomonadota</taxon>
        <taxon>Gammaproteobacteria</taxon>
        <taxon>Alteromonadales</taxon>
        <taxon>Alteromonadaceae</taxon>
        <taxon>Glaciecola</taxon>
    </lineage>
</organism>
<comment type="caution">
    <text evidence="1">The sequence shown here is derived from an EMBL/GenBank/DDBJ whole genome shotgun (WGS) entry which is preliminary data.</text>
</comment>
<dbReference type="RefSeq" id="WP_382410108.1">
    <property type="nucleotide sequence ID" value="NZ_JBHSGU010000017.1"/>
</dbReference>